<dbReference type="GO" id="GO:0071111">
    <property type="term" value="F:cyclic-guanylate-specific phosphodiesterase activity"/>
    <property type="evidence" value="ECO:0007669"/>
    <property type="project" value="InterPro"/>
</dbReference>
<dbReference type="Pfam" id="PF00563">
    <property type="entry name" value="EAL"/>
    <property type="match status" value="1"/>
</dbReference>
<evidence type="ECO:0000259" key="3">
    <source>
        <dbReference type="PROSITE" id="PS50883"/>
    </source>
</evidence>
<reference evidence="4 5" key="1">
    <citation type="submission" date="2015-03" db="EMBL/GenBank/DDBJ databases">
        <title>Draft Genome Sequence of Burkholderia andropogonis type strain ICMP2807, isolated from Sorghum bicolor.</title>
        <authorList>
            <person name="Lopes-Santos L."/>
            <person name="Castro D.B."/>
            <person name="Ottoboni L.M."/>
            <person name="Park D."/>
            <person name="Weirc B.S."/>
            <person name="Destefano S.A."/>
        </authorList>
    </citation>
    <scope>NUCLEOTIDE SEQUENCE [LARGE SCALE GENOMIC DNA]</scope>
    <source>
        <strain evidence="4 5">ICMP2807</strain>
    </source>
</reference>
<dbReference type="RefSeq" id="WP_024905246.1">
    <property type="nucleotide sequence ID" value="NZ_CADFGU010000003.1"/>
</dbReference>
<dbReference type="SMART" id="SM00052">
    <property type="entry name" value="EAL"/>
    <property type="match status" value="1"/>
</dbReference>
<dbReference type="Gene3D" id="3.40.50.2300">
    <property type="match status" value="1"/>
</dbReference>
<dbReference type="SUPFAM" id="SSF141868">
    <property type="entry name" value="EAL domain-like"/>
    <property type="match status" value="1"/>
</dbReference>
<sequence>MMSEAMHVAAASILVVEDDPVQLSILTAMLKSLGVQSYGATTVAQAREELAQRDVRTILLDLQLGRENGLDVLQSMGAGLLPRSVILVSGCDERTRIATTQIADALGIHVAGSIEKPAHLADLAHLLDLPMIKPKPTLARPKQSIEAPQLAEALDRNEIVVEFQPKVSFATGVPIGAEALARWRSKTMGDVAPDVFIAVAEASGQMRRLTETILHRSVKACARWRQAFPGVGVAINVSASDIDQTLYESIRSALVQYGVPANALTVEVTESISLPNTDAIRSILTRMRIDGISLSIDDFGTGYGNLASLLRMPFNELKLDRLFVASALVEVDAQRILKSLVALGREMGLRTVAEGVECHDVAERLKAYGCGIGQGWWWAPAMSETAFSSWLRHRIGTMTQSA</sequence>
<dbReference type="InterPro" id="IPR035919">
    <property type="entry name" value="EAL_sf"/>
</dbReference>
<dbReference type="Pfam" id="PF00072">
    <property type="entry name" value="Response_reg"/>
    <property type="match status" value="1"/>
</dbReference>
<gene>
    <name evidence="4" type="ORF">WM40_11705</name>
</gene>
<dbReference type="PANTHER" id="PTHR33121:SF70">
    <property type="entry name" value="SIGNALING PROTEIN YKOW"/>
    <property type="match status" value="1"/>
</dbReference>
<feature type="domain" description="EAL" evidence="3">
    <location>
        <begin position="143"/>
        <end position="395"/>
    </location>
</feature>
<accession>A0A0F5JZZ5</accession>
<name>A0A0F5JZZ5_9BURK</name>
<evidence type="ECO:0000259" key="2">
    <source>
        <dbReference type="PROSITE" id="PS50110"/>
    </source>
</evidence>
<dbReference type="OrthoDB" id="9813903at2"/>
<dbReference type="InterPro" id="IPR011006">
    <property type="entry name" value="CheY-like_superfamily"/>
</dbReference>
<organism evidence="4 5">
    <name type="scientific">Robbsia andropogonis</name>
    <dbReference type="NCBI Taxonomy" id="28092"/>
    <lineage>
        <taxon>Bacteria</taxon>
        <taxon>Pseudomonadati</taxon>
        <taxon>Pseudomonadota</taxon>
        <taxon>Betaproteobacteria</taxon>
        <taxon>Burkholderiales</taxon>
        <taxon>Burkholderiaceae</taxon>
        <taxon>Robbsia</taxon>
    </lineage>
</organism>
<dbReference type="Gene3D" id="3.20.20.450">
    <property type="entry name" value="EAL domain"/>
    <property type="match status" value="1"/>
</dbReference>
<proteinExistence type="predicted"/>
<dbReference type="PROSITE" id="PS50883">
    <property type="entry name" value="EAL"/>
    <property type="match status" value="1"/>
</dbReference>
<dbReference type="EMBL" id="LAQU01000010">
    <property type="protein sequence ID" value="KKB63403.1"/>
    <property type="molecule type" value="Genomic_DNA"/>
</dbReference>
<evidence type="ECO:0000313" key="4">
    <source>
        <dbReference type="EMBL" id="KKB63403.1"/>
    </source>
</evidence>
<dbReference type="InterPro" id="IPR001633">
    <property type="entry name" value="EAL_dom"/>
</dbReference>
<dbReference type="InterPro" id="IPR050706">
    <property type="entry name" value="Cyclic-di-GMP_PDE-like"/>
</dbReference>
<dbReference type="CDD" id="cd00156">
    <property type="entry name" value="REC"/>
    <property type="match status" value="1"/>
</dbReference>
<dbReference type="STRING" id="28092.WM40_11705"/>
<dbReference type="SMART" id="SM00448">
    <property type="entry name" value="REC"/>
    <property type="match status" value="1"/>
</dbReference>
<comment type="caution">
    <text evidence="4">The sequence shown here is derived from an EMBL/GenBank/DDBJ whole genome shotgun (WGS) entry which is preliminary data.</text>
</comment>
<dbReference type="PROSITE" id="PS50110">
    <property type="entry name" value="RESPONSE_REGULATORY"/>
    <property type="match status" value="1"/>
</dbReference>
<feature type="modified residue" description="4-aspartylphosphate" evidence="1">
    <location>
        <position position="61"/>
    </location>
</feature>
<feature type="domain" description="Response regulatory" evidence="2">
    <location>
        <begin position="12"/>
        <end position="131"/>
    </location>
</feature>
<evidence type="ECO:0000256" key="1">
    <source>
        <dbReference type="PROSITE-ProRule" id="PRU00169"/>
    </source>
</evidence>
<dbReference type="Proteomes" id="UP000033618">
    <property type="component" value="Unassembled WGS sequence"/>
</dbReference>
<dbReference type="PANTHER" id="PTHR33121">
    <property type="entry name" value="CYCLIC DI-GMP PHOSPHODIESTERASE PDEF"/>
    <property type="match status" value="1"/>
</dbReference>
<dbReference type="AlphaFoldDB" id="A0A0F5JZZ5"/>
<dbReference type="PATRIC" id="fig|28092.6.peg.2748"/>
<evidence type="ECO:0000313" key="5">
    <source>
        <dbReference type="Proteomes" id="UP000033618"/>
    </source>
</evidence>
<keyword evidence="1" id="KW-0597">Phosphoprotein</keyword>
<dbReference type="GO" id="GO:0000160">
    <property type="term" value="P:phosphorelay signal transduction system"/>
    <property type="evidence" value="ECO:0007669"/>
    <property type="project" value="InterPro"/>
</dbReference>
<dbReference type="CDD" id="cd01948">
    <property type="entry name" value="EAL"/>
    <property type="match status" value="1"/>
</dbReference>
<dbReference type="SUPFAM" id="SSF52172">
    <property type="entry name" value="CheY-like"/>
    <property type="match status" value="1"/>
</dbReference>
<evidence type="ECO:0008006" key="6">
    <source>
        <dbReference type="Google" id="ProtNLM"/>
    </source>
</evidence>
<protein>
    <recommendedName>
        <fullName evidence="6">Histidine kinase</fullName>
    </recommendedName>
</protein>
<dbReference type="InterPro" id="IPR001789">
    <property type="entry name" value="Sig_transdc_resp-reg_receiver"/>
</dbReference>
<keyword evidence="5" id="KW-1185">Reference proteome</keyword>